<dbReference type="EMBL" id="MU839019">
    <property type="protein sequence ID" value="KAK1764611.1"/>
    <property type="molecule type" value="Genomic_DNA"/>
</dbReference>
<reference evidence="2" key="1">
    <citation type="submission" date="2023-06" db="EMBL/GenBank/DDBJ databases">
        <title>Genome-scale phylogeny and comparative genomics of the fungal order Sordariales.</title>
        <authorList>
            <consortium name="Lawrence Berkeley National Laboratory"/>
            <person name="Hensen N."/>
            <person name="Bonometti L."/>
            <person name="Westerberg I."/>
            <person name="Brannstrom I.O."/>
            <person name="Guillou S."/>
            <person name="Cros-Aarteil S."/>
            <person name="Calhoun S."/>
            <person name="Haridas S."/>
            <person name="Kuo A."/>
            <person name="Mondo S."/>
            <person name="Pangilinan J."/>
            <person name="Riley R."/>
            <person name="Labutti K."/>
            <person name="Andreopoulos B."/>
            <person name="Lipzen A."/>
            <person name="Chen C."/>
            <person name="Yanf M."/>
            <person name="Daum C."/>
            <person name="Ng V."/>
            <person name="Clum A."/>
            <person name="Steindorff A."/>
            <person name="Ohm R."/>
            <person name="Martin F."/>
            <person name="Silar P."/>
            <person name="Natvig D."/>
            <person name="Lalanne C."/>
            <person name="Gautier V."/>
            <person name="Ament-Velasquez S.L."/>
            <person name="Kruys A."/>
            <person name="Hutchinson M.I."/>
            <person name="Powell A.J."/>
            <person name="Barry K."/>
            <person name="Miller A.N."/>
            <person name="Grigoriev I.V."/>
            <person name="Debuchy R."/>
            <person name="Gladieux P."/>
            <person name="Thoren M.H."/>
            <person name="Johannesson H."/>
        </authorList>
    </citation>
    <scope>NUCLEOTIDE SEQUENCE</scope>
    <source>
        <strain evidence="2">8032-3</strain>
    </source>
</reference>
<dbReference type="PANTHER" id="PTHR36142">
    <property type="entry name" value="METALLO-HYDROLASE/OXIDOREDUCTASE SUPERFAMILY PROTEIN"/>
    <property type="match status" value="1"/>
</dbReference>
<evidence type="ECO:0000256" key="1">
    <source>
        <dbReference type="SAM" id="MobiDB-lite"/>
    </source>
</evidence>
<sequence length="518" mass="54290">MALTVKHLNGDASFFLSFEPILTSPTPGAINAEPFRILLDPWITGPSKIFHSRVSTSTHKKPACISSLQELPEPDLVIISQHKSDHCHEATLRQLPATGTKTIILAEPASARLIRSWKYFDKDKVRTIPKWESPKVTGRQGVVRIRVAPLVEGGEPGEVTAAFIPQRRDLSGLHGAIGITYRPPNLSSSPLLSTKKAISSRAATPILSPPATPKSHRSYAHLPRISSLSSTHDAAADLYPPTPTSPGMSSIRSERSAASLPLSVSSHLTNYTAATSATNRSTFPAPSSSMVRSVERPLSIIFSPHGISFPSLQSYTTGHLVAEAALPLTALLHCFDNVSNPWWLGGNILLGAPAGAETAGRLAARTWISAHDGDKEVRGIATGLLRTRKWHPDEVAGGLLAVSEEVANSRPGSRPGSAVGGDGGCGGGLTGSSGGDLPRGVAGSTTRTALRGKGTEVIALVTGEEVVLTSQGVWDVGRDREPGGAEDDGDGGCRGGEDDADTDANLDSPGRISNACGC</sequence>
<feature type="compositionally biased region" description="Gly residues" evidence="1">
    <location>
        <begin position="418"/>
        <end position="434"/>
    </location>
</feature>
<dbReference type="AlphaFoldDB" id="A0AAJ0BUQ7"/>
<accession>A0AAJ0BUQ7</accession>
<evidence type="ECO:0000313" key="3">
    <source>
        <dbReference type="Proteomes" id="UP001244011"/>
    </source>
</evidence>
<evidence type="ECO:0000313" key="2">
    <source>
        <dbReference type="EMBL" id="KAK1764611.1"/>
    </source>
</evidence>
<keyword evidence="3" id="KW-1185">Reference proteome</keyword>
<dbReference type="RefSeq" id="XP_060280824.1">
    <property type="nucleotide sequence ID" value="XM_060431190.1"/>
</dbReference>
<dbReference type="Gene3D" id="3.60.15.10">
    <property type="entry name" value="Ribonuclease Z/Hydroxyacylglutathione hydrolase-like"/>
    <property type="match status" value="1"/>
</dbReference>
<dbReference type="InterPro" id="IPR036866">
    <property type="entry name" value="RibonucZ/Hydroxyglut_hydro"/>
</dbReference>
<dbReference type="Proteomes" id="UP001244011">
    <property type="component" value="Unassembled WGS sequence"/>
</dbReference>
<dbReference type="Pfam" id="PF13483">
    <property type="entry name" value="Lactamase_B_3"/>
    <property type="match status" value="1"/>
</dbReference>
<organism evidence="2 3">
    <name type="scientific">Phialemonium atrogriseum</name>
    <dbReference type="NCBI Taxonomy" id="1093897"/>
    <lineage>
        <taxon>Eukaryota</taxon>
        <taxon>Fungi</taxon>
        <taxon>Dikarya</taxon>
        <taxon>Ascomycota</taxon>
        <taxon>Pezizomycotina</taxon>
        <taxon>Sordariomycetes</taxon>
        <taxon>Sordariomycetidae</taxon>
        <taxon>Cephalothecales</taxon>
        <taxon>Cephalothecaceae</taxon>
        <taxon>Phialemonium</taxon>
    </lineage>
</organism>
<protein>
    <submittedName>
        <fullName evidence="2">Uncharacterized protein</fullName>
    </submittedName>
</protein>
<feature type="region of interest" description="Disordered" evidence="1">
    <location>
        <begin position="406"/>
        <end position="446"/>
    </location>
</feature>
<gene>
    <name evidence="2" type="ORF">QBC33DRAFT_580211</name>
</gene>
<proteinExistence type="predicted"/>
<name>A0AAJ0BUQ7_9PEZI</name>
<comment type="caution">
    <text evidence="2">The sequence shown here is derived from an EMBL/GenBank/DDBJ whole genome shotgun (WGS) entry which is preliminary data.</text>
</comment>
<feature type="region of interest" description="Disordered" evidence="1">
    <location>
        <begin position="472"/>
        <end position="518"/>
    </location>
</feature>
<dbReference type="GeneID" id="85314377"/>
<dbReference type="PANTHER" id="PTHR36142:SF5">
    <property type="entry name" value="METALLO-BETA-LACTAMASE DOMAIN-CONTAINING PROTEIN"/>
    <property type="match status" value="1"/>
</dbReference>